<name>A0A2V3UAU8_9HYPH</name>
<protein>
    <submittedName>
        <fullName evidence="1">Uncharacterized protein</fullName>
    </submittedName>
</protein>
<reference evidence="1 2" key="1">
    <citation type="submission" date="2018-05" db="EMBL/GenBank/DDBJ databases">
        <title>Genomic Encyclopedia of Type Strains, Phase IV (KMG-IV): sequencing the most valuable type-strain genomes for metagenomic binning, comparative biology and taxonomic classification.</title>
        <authorList>
            <person name="Goeker M."/>
        </authorList>
    </citation>
    <scope>NUCLEOTIDE SEQUENCE [LARGE SCALE GENOMIC DNA]</scope>
    <source>
        <strain evidence="1 2">DSM 6462</strain>
    </source>
</reference>
<comment type="caution">
    <text evidence="1">The sequence shown here is derived from an EMBL/GenBank/DDBJ whole genome shotgun (WGS) entry which is preliminary data.</text>
</comment>
<evidence type="ECO:0000313" key="1">
    <source>
        <dbReference type="EMBL" id="PXW61549.1"/>
    </source>
</evidence>
<dbReference type="Proteomes" id="UP000248021">
    <property type="component" value="Unassembled WGS sequence"/>
</dbReference>
<dbReference type="EMBL" id="QJJK01000003">
    <property type="protein sequence ID" value="PXW61549.1"/>
    <property type="molecule type" value="Genomic_DNA"/>
</dbReference>
<organism evidence="1 2">
    <name type="scientific">Chelatococcus asaccharovorans</name>
    <dbReference type="NCBI Taxonomy" id="28210"/>
    <lineage>
        <taxon>Bacteria</taxon>
        <taxon>Pseudomonadati</taxon>
        <taxon>Pseudomonadota</taxon>
        <taxon>Alphaproteobacteria</taxon>
        <taxon>Hyphomicrobiales</taxon>
        <taxon>Chelatococcaceae</taxon>
        <taxon>Chelatococcus</taxon>
    </lineage>
</organism>
<evidence type="ECO:0000313" key="2">
    <source>
        <dbReference type="Proteomes" id="UP000248021"/>
    </source>
</evidence>
<proteinExistence type="predicted"/>
<sequence>MVHRPEFLKHRPILVKKAMTRLGFEKIKNNQPAQLAIGGAGPSQSGSLIRGDGDPTPNVTFTGEDCNGTVGPNGECSRALMPQPSASDDPLRDSRRQGLIYIPVRSRKLKGLAQIWNQHRFSTGKGLYGVLHKPDDMLERAWLATRPLRDLDCEAKLYVLLDADVPGHAGENIVGGVEDPVAYSMEKKAGTREVRSANPLSPLLKFGNNCFVSDEHIWSPKDFARHMGEAGLPTDFRFLRVYVGFSHYVKSKHEGACYDSHPGCAFVKEFTAAMNKNGYKHLEVRGYFGMLSMGGDDMSRDYRYTKIYFENPRPAATPEYFKPSQKSFVYYSNTDDVRSGTVLGRTTQAAEKAAAFIRNPADFMRKSIRDSAAKKLNPLA</sequence>
<accession>A0A2V3UAU8</accession>
<dbReference type="AlphaFoldDB" id="A0A2V3UAU8"/>
<gene>
    <name evidence="1" type="ORF">C7450_10365</name>
</gene>
<keyword evidence="2" id="KW-1185">Reference proteome</keyword>
<dbReference type="RefSeq" id="WP_146227287.1">
    <property type="nucleotide sequence ID" value="NZ_JAHBRY010000001.1"/>
</dbReference>